<dbReference type="GO" id="GO:0005975">
    <property type="term" value="P:carbohydrate metabolic process"/>
    <property type="evidence" value="ECO:0007669"/>
    <property type="project" value="InterPro"/>
</dbReference>
<comment type="similarity">
    <text evidence="2">Belongs to the glycosyl hydrolase 35 family.</text>
</comment>
<protein>
    <recommendedName>
        <fullName evidence="3">beta-galactosidase</fullName>
        <ecNumber evidence="3">3.2.1.23</ecNumber>
    </recommendedName>
</protein>
<proteinExistence type="inferred from homology"/>
<sequence length="171" mass="19249">MCIQRLGQEFLFPIDSLTRIKFYQIENEYGNMEGSYGQKGKEYVKWAANMALGLDAGVPWVMCKQTDTPGDIIDTCNNYYCDGYKPNSPNKFGLKSGTNFGRTSGGPFYITSYDYDAPIDDYGLRSDPKWGHLKDLHAAIKLCEPALVAEDSPQYMKLGPKQERCRLGRSA</sequence>
<dbReference type="InterPro" id="IPR001944">
    <property type="entry name" value="Glycoside_Hdrlase_35"/>
</dbReference>
<dbReference type="EC" id="3.2.1.23" evidence="3"/>
<dbReference type="InterPro" id="IPR017853">
    <property type="entry name" value="GH"/>
</dbReference>
<feature type="domain" description="Glycoside hydrolase 35 catalytic" evidence="4">
    <location>
        <begin position="22"/>
        <end position="85"/>
    </location>
</feature>
<reference evidence="5" key="1">
    <citation type="submission" date="2019-09" db="EMBL/GenBank/DDBJ databases">
        <title>Draft genome information of white flower Hibiscus syriacus.</title>
        <authorList>
            <person name="Kim Y.-M."/>
        </authorList>
    </citation>
    <scope>NUCLEOTIDE SEQUENCE [LARGE SCALE GENOMIC DNA]</scope>
    <source>
        <strain evidence="5">YM2019G1</strain>
    </source>
</reference>
<feature type="domain" description="Glycoside hydrolase 35 catalytic" evidence="4">
    <location>
        <begin position="96"/>
        <end position="139"/>
    </location>
</feature>
<evidence type="ECO:0000313" key="6">
    <source>
        <dbReference type="Proteomes" id="UP000436088"/>
    </source>
</evidence>
<dbReference type="Pfam" id="PF01301">
    <property type="entry name" value="Glyco_hydro_35"/>
    <property type="match status" value="2"/>
</dbReference>
<dbReference type="SUPFAM" id="SSF51445">
    <property type="entry name" value="(Trans)glycosidases"/>
    <property type="match status" value="1"/>
</dbReference>
<organism evidence="5 6">
    <name type="scientific">Hibiscus syriacus</name>
    <name type="common">Rose of Sharon</name>
    <dbReference type="NCBI Taxonomy" id="106335"/>
    <lineage>
        <taxon>Eukaryota</taxon>
        <taxon>Viridiplantae</taxon>
        <taxon>Streptophyta</taxon>
        <taxon>Embryophyta</taxon>
        <taxon>Tracheophyta</taxon>
        <taxon>Spermatophyta</taxon>
        <taxon>Magnoliopsida</taxon>
        <taxon>eudicotyledons</taxon>
        <taxon>Gunneridae</taxon>
        <taxon>Pentapetalae</taxon>
        <taxon>rosids</taxon>
        <taxon>malvids</taxon>
        <taxon>Malvales</taxon>
        <taxon>Malvaceae</taxon>
        <taxon>Malvoideae</taxon>
        <taxon>Hibiscus</taxon>
    </lineage>
</organism>
<dbReference type="AlphaFoldDB" id="A0A6A2Z5K7"/>
<dbReference type="PANTHER" id="PTHR23421">
    <property type="entry name" value="BETA-GALACTOSIDASE RELATED"/>
    <property type="match status" value="1"/>
</dbReference>
<evidence type="ECO:0000256" key="1">
    <source>
        <dbReference type="ARBA" id="ARBA00001412"/>
    </source>
</evidence>
<dbReference type="Gene3D" id="2.60.120.260">
    <property type="entry name" value="Galactose-binding domain-like"/>
    <property type="match status" value="1"/>
</dbReference>
<keyword evidence="6" id="KW-1185">Reference proteome</keyword>
<gene>
    <name evidence="5" type="ORF">F3Y22_tig00111027pilonHSYRG00637</name>
</gene>
<evidence type="ECO:0000256" key="2">
    <source>
        <dbReference type="ARBA" id="ARBA00009809"/>
    </source>
</evidence>
<comment type="caution">
    <text evidence="5">The sequence shown here is derived from an EMBL/GenBank/DDBJ whole genome shotgun (WGS) entry which is preliminary data.</text>
</comment>
<evidence type="ECO:0000313" key="5">
    <source>
        <dbReference type="EMBL" id="KAE8686977.1"/>
    </source>
</evidence>
<comment type="catalytic activity">
    <reaction evidence="1">
        <text>Hydrolysis of terminal non-reducing beta-D-galactose residues in beta-D-galactosides.</text>
        <dbReference type="EC" id="3.2.1.23"/>
    </reaction>
</comment>
<evidence type="ECO:0000256" key="3">
    <source>
        <dbReference type="ARBA" id="ARBA00012756"/>
    </source>
</evidence>
<evidence type="ECO:0000259" key="4">
    <source>
        <dbReference type="Pfam" id="PF01301"/>
    </source>
</evidence>
<accession>A0A6A2Z5K7</accession>
<dbReference type="EMBL" id="VEPZ02001209">
    <property type="protein sequence ID" value="KAE8686977.1"/>
    <property type="molecule type" value="Genomic_DNA"/>
</dbReference>
<dbReference type="InterPro" id="IPR031330">
    <property type="entry name" value="Gly_Hdrlase_35_cat"/>
</dbReference>
<dbReference type="Gene3D" id="3.20.20.80">
    <property type="entry name" value="Glycosidases"/>
    <property type="match status" value="1"/>
</dbReference>
<name>A0A6A2Z5K7_HIBSY</name>
<dbReference type="Proteomes" id="UP000436088">
    <property type="component" value="Unassembled WGS sequence"/>
</dbReference>
<dbReference type="GO" id="GO:0004565">
    <property type="term" value="F:beta-galactosidase activity"/>
    <property type="evidence" value="ECO:0007669"/>
    <property type="project" value="UniProtKB-EC"/>
</dbReference>